<dbReference type="PANTHER" id="PTHR35530">
    <property type="entry name" value="TAUTOMERASE-RELATED"/>
    <property type="match status" value="1"/>
</dbReference>
<evidence type="ECO:0000256" key="3">
    <source>
        <dbReference type="RuleBase" id="RU362032"/>
    </source>
</evidence>
<organism evidence="4 5">
    <name type="scientific">Aneurinibacillus soli</name>
    <dbReference type="NCBI Taxonomy" id="1500254"/>
    <lineage>
        <taxon>Bacteria</taxon>
        <taxon>Bacillati</taxon>
        <taxon>Bacillota</taxon>
        <taxon>Bacilli</taxon>
        <taxon>Bacillales</taxon>
        <taxon>Paenibacillaceae</taxon>
        <taxon>Aneurinibacillus group</taxon>
        <taxon>Aneurinibacillus</taxon>
    </lineage>
</organism>
<dbReference type="RefSeq" id="WP_096466048.1">
    <property type="nucleotide sequence ID" value="NZ_AP017312.1"/>
</dbReference>
<reference evidence="4 5" key="1">
    <citation type="submission" date="2015-12" db="EMBL/GenBank/DDBJ databases">
        <title>Genome sequence of Aneurinibacillus soli.</title>
        <authorList>
            <person name="Lee J.S."/>
            <person name="Lee K.C."/>
            <person name="Kim K.K."/>
            <person name="Lee B.W."/>
        </authorList>
    </citation>
    <scope>NUCLEOTIDE SEQUENCE [LARGE SCALE GENOMIC DNA]</scope>
    <source>
        <strain evidence="4 5">CB4</strain>
    </source>
</reference>
<dbReference type="Pfam" id="PF01361">
    <property type="entry name" value="Tautomerase"/>
    <property type="match status" value="1"/>
</dbReference>
<dbReference type="CDD" id="cd00491">
    <property type="entry name" value="4Oxalocrotonate_Tautomerase"/>
    <property type="match status" value="1"/>
</dbReference>
<proteinExistence type="inferred from homology"/>
<comment type="similarity">
    <text evidence="1 3">Belongs to the 4-oxalocrotonate tautomerase family.</text>
</comment>
<dbReference type="NCBIfam" id="NF002524">
    <property type="entry name" value="PRK01964.1"/>
    <property type="match status" value="1"/>
</dbReference>
<protein>
    <recommendedName>
        <fullName evidence="3">Tautomerase</fullName>
        <ecNumber evidence="3">5.3.2.-</ecNumber>
    </recommendedName>
</protein>
<keyword evidence="2 3" id="KW-0413">Isomerase</keyword>
<evidence type="ECO:0000313" key="4">
    <source>
        <dbReference type="EMBL" id="BAU28280.1"/>
    </source>
</evidence>
<sequence length="63" mass="7101">MPLIQINIVEGRSDEMKRQLMKNVTEVVSETLGSPKEAIRILINEMPKNHWGIGGVPMSDLKK</sequence>
<dbReference type="InterPro" id="IPR014347">
    <property type="entry name" value="Tautomerase/MIF_sf"/>
</dbReference>
<dbReference type="OrthoDB" id="5405937at2"/>
<dbReference type="SUPFAM" id="SSF55331">
    <property type="entry name" value="Tautomerase/MIF"/>
    <property type="match status" value="1"/>
</dbReference>
<keyword evidence="5" id="KW-1185">Reference proteome</keyword>
<dbReference type="EMBL" id="AP017312">
    <property type="protein sequence ID" value="BAU28280.1"/>
    <property type="molecule type" value="Genomic_DNA"/>
</dbReference>
<dbReference type="NCBIfam" id="NF002571">
    <property type="entry name" value="PRK02220.1"/>
    <property type="match status" value="1"/>
</dbReference>
<dbReference type="KEGG" id="asoc:CB4_02454"/>
<evidence type="ECO:0000256" key="1">
    <source>
        <dbReference type="ARBA" id="ARBA00006723"/>
    </source>
</evidence>
<dbReference type="EC" id="5.3.2.-" evidence="3"/>
<gene>
    <name evidence="4" type="primary">dmpI</name>
    <name evidence="4" type="ORF">CB4_02454</name>
</gene>
<dbReference type="AlphaFoldDB" id="A0A0U4WI20"/>
<accession>A0A0U4WI20</accession>
<evidence type="ECO:0000313" key="5">
    <source>
        <dbReference type="Proteomes" id="UP000217696"/>
    </source>
</evidence>
<dbReference type="NCBIfam" id="TIGR00013">
    <property type="entry name" value="taut"/>
    <property type="match status" value="1"/>
</dbReference>
<dbReference type="PANTHER" id="PTHR35530:SF1">
    <property type="entry name" value="2-HYDROXYMUCONATE TAUTOMERASE"/>
    <property type="match status" value="1"/>
</dbReference>
<dbReference type="Proteomes" id="UP000217696">
    <property type="component" value="Chromosome"/>
</dbReference>
<evidence type="ECO:0000256" key="2">
    <source>
        <dbReference type="ARBA" id="ARBA00023235"/>
    </source>
</evidence>
<dbReference type="Gene3D" id="3.30.429.10">
    <property type="entry name" value="Macrophage Migration Inhibitory Factor"/>
    <property type="match status" value="1"/>
</dbReference>
<dbReference type="InterPro" id="IPR018191">
    <property type="entry name" value="4-OT"/>
</dbReference>
<name>A0A0U4WI20_9BACL</name>
<dbReference type="GO" id="GO:0016853">
    <property type="term" value="F:isomerase activity"/>
    <property type="evidence" value="ECO:0007669"/>
    <property type="project" value="UniProtKB-UniRule"/>
</dbReference>
<dbReference type="InterPro" id="IPR004370">
    <property type="entry name" value="4-OT-like_dom"/>
</dbReference>